<feature type="domain" description="Protein kinase" evidence="7">
    <location>
        <begin position="1"/>
        <end position="231"/>
    </location>
</feature>
<keyword evidence="1" id="KW-0808">Transferase</keyword>
<dbReference type="GO" id="GO:0051403">
    <property type="term" value="P:stress-activated MAPK cascade"/>
    <property type="evidence" value="ECO:0007669"/>
    <property type="project" value="TreeGrafter"/>
</dbReference>
<comment type="caution">
    <text evidence="8">The sequence shown here is derived from an EMBL/GenBank/DDBJ whole genome shotgun (WGS) entry which is preliminary data.</text>
</comment>
<accession>A0A8S1EAD2</accession>
<dbReference type="SMART" id="SM00220">
    <property type="entry name" value="S_TKc"/>
    <property type="match status" value="1"/>
</dbReference>
<keyword evidence="3" id="KW-0418">Kinase</keyword>
<dbReference type="InterPro" id="IPR011009">
    <property type="entry name" value="Kinase-like_dom_sf"/>
</dbReference>
<evidence type="ECO:0000256" key="4">
    <source>
        <dbReference type="ARBA" id="ARBA00022840"/>
    </source>
</evidence>
<dbReference type="InterPro" id="IPR000719">
    <property type="entry name" value="Prot_kinase_dom"/>
</dbReference>
<name>A0A8S1EAD2_9PELO</name>
<dbReference type="GO" id="GO:0004708">
    <property type="term" value="F:MAP kinase kinase activity"/>
    <property type="evidence" value="ECO:0007669"/>
    <property type="project" value="UniProtKB-EC"/>
</dbReference>
<dbReference type="EC" id="2.7.12.2" evidence="6"/>
<protein>
    <recommendedName>
        <fullName evidence="6">mitogen-activated protein kinase kinase</fullName>
        <ecNumber evidence="6">2.7.12.2</ecNumber>
    </recommendedName>
</protein>
<evidence type="ECO:0000313" key="9">
    <source>
        <dbReference type="Proteomes" id="UP000494206"/>
    </source>
</evidence>
<dbReference type="Gene3D" id="1.10.510.10">
    <property type="entry name" value="Transferase(Phosphotransferase) domain 1"/>
    <property type="match status" value="1"/>
</dbReference>
<dbReference type="PANTHER" id="PTHR48013:SF13">
    <property type="entry name" value="PROTEIN KINASE DOMAIN-CONTAINING PROTEIN"/>
    <property type="match status" value="1"/>
</dbReference>
<evidence type="ECO:0000259" key="7">
    <source>
        <dbReference type="PROSITE" id="PS50011"/>
    </source>
</evidence>
<evidence type="ECO:0000313" key="8">
    <source>
        <dbReference type="EMBL" id="CAB3400687.1"/>
    </source>
</evidence>
<organism evidence="8 9">
    <name type="scientific">Caenorhabditis bovis</name>
    <dbReference type="NCBI Taxonomy" id="2654633"/>
    <lineage>
        <taxon>Eukaryota</taxon>
        <taxon>Metazoa</taxon>
        <taxon>Ecdysozoa</taxon>
        <taxon>Nematoda</taxon>
        <taxon>Chromadorea</taxon>
        <taxon>Rhabditida</taxon>
        <taxon>Rhabditina</taxon>
        <taxon>Rhabditomorpha</taxon>
        <taxon>Rhabditoidea</taxon>
        <taxon>Rhabditidae</taxon>
        <taxon>Peloderinae</taxon>
        <taxon>Caenorhabditis</taxon>
    </lineage>
</organism>
<dbReference type="PROSITE" id="PS00108">
    <property type="entry name" value="PROTEIN_KINASE_ST"/>
    <property type="match status" value="1"/>
</dbReference>
<evidence type="ECO:0000256" key="5">
    <source>
        <dbReference type="ARBA" id="ARBA00038035"/>
    </source>
</evidence>
<keyword evidence="2" id="KW-0547">Nucleotide-binding</keyword>
<dbReference type="FunFam" id="1.10.510.10:FF:001231">
    <property type="entry name" value="SAPK/ERK kinase"/>
    <property type="match status" value="1"/>
</dbReference>
<dbReference type="Proteomes" id="UP000494206">
    <property type="component" value="Unassembled WGS sequence"/>
</dbReference>
<evidence type="ECO:0000256" key="6">
    <source>
        <dbReference type="ARBA" id="ARBA00038999"/>
    </source>
</evidence>
<keyword evidence="4" id="KW-0067">ATP-binding</keyword>
<sequence length="261" mass="29520">MGNDVSLKQFRKEINAVKAADECDEVVKYFGITFFEREPYMCMELMDLSLDKLYVLCHKVGGQSFHEPTLGSVAVATIRALEHMKNKHGIIHRDIKPSNILLNRKGLIKLCDFGICGLLQDSVAHTREVGCRPYMAPERISPSMKGYDVKSDVWSLGISMLEVANGMYPYPGFLEATIMKQVEMIVYGDPPLISETANLSLEMKRFIMLCVTKDPSVRASFNDLKSTDAYKKYSGTEYRESVGNFVLEMYELRKELGEVKA</sequence>
<dbReference type="PANTHER" id="PTHR48013">
    <property type="entry name" value="DUAL SPECIFICITY MITOGEN-ACTIVATED PROTEIN KINASE KINASE 5-RELATED"/>
    <property type="match status" value="1"/>
</dbReference>
<gene>
    <name evidence="8" type="ORF">CBOVIS_LOCUS3568</name>
</gene>
<evidence type="ECO:0000256" key="3">
    <source>
        <dbReference type="ARBA" id="ARBA00022777"/>
    </source>
</evidence>
<dbReference type="Gene3D" id="6.10.140.2120">
    <property type="match status" value="1"/>
</dbReference>
<dbReference type="GO" id="GO:0005524">
    <property type="term" value="F:ATP binding"/>
    <property type="evidence" value="ECO:0007669"/>
    <property type="project" value="UniProtKB-KW"/>
</dbReference>
<evidence type="ECO:0000256" key="2">
    <source>
        <dbReference type="ARBA" id="ARBA00022741"/>
    </source>
</evidence>
<dbReference type="SUPFAM" id="SSF56112">
    <property type="entry name" value="Protein kinase-like (PK-like)"/>
    <property type="match status" value="1"/>
</dbReference>
<dbReference type="Pfam" id="PF00069">
    <property type="entry name" value="Pkinase"/>
    <property type="match status" value="1"/>
</dbReference>
<dbReference type="AlphaFoldDB" id="A0A8S1EAD2"/>
<proteinExistence type="inferred from homology"/>
<evidence type="ECO:0000256" key="1">
    <source>
        <dbReference type="ARBA" id="ARBA00022679"/>
    </source>
</evidence>
<dbReference type="EMBL" id="CADEPM010000002">
    <property type="protein sequence ID" value="CAB3400687.1"/>
    <property type="molecule type" value="Genomic_DNA"/>
</dbReference>
<reference evidence="8 9" key="1">
    <citation type="submission" date="2020-04" db="EMBL/GenBank/DDBJ databases">
        <authorList>
            <person name="Laetsch R D."/>
            <person name="Stevens L."/>
            <person name="Kumar S."/>
            <person name="Blaxter L. M."/>
        </authorList>
    </citation>
    <scope>NUCLEOTIDE SEQUENCE [LARGE SCALE GENOMIC DNA]</scope>
</reference>
<keyword evidence="9" id="KW-1185">Reference proteome</keyword>
<dbReference type="InterPro" id="IPR008271">
    <property type="entry name" value="Ser/Thr_kinase_AS"/>
</dbReference>
<comment type="similarity">
    <text evidence="5">Belongs to the protein kinase superfamily. STE Ser/Thr protein kinase family. MAP kinase kinase subfamily.</text>
</comment>
<dbReference type="OrthoDB" id="10252354at2759"/>
<dbReference type="PROSITE" id="PS50011">
    <property type="entry name" value="PROTEIN_KINASE_DOM"/>
    <property type="match status" value="1"/>
</dbReference>